<keyword evidence="3" id="KW-1185">Reference proteome</keyword>
<accession>A0AAV7L3G4</accession>
<organism evidence="2 3">
    <name type="scientific">Pleurodeles waltl</name>
    <name type="common">Iberian ribbed newt</name>
    <dbReference type="NCBI Taxonomy" id="8319"/>
    <lineage>
        <taxon>Eukaryota</taxon>
        <taxon>Metazoa</taxon>
        <taxon>Chordata</taxon>
        <taxon>Craniata</taxon>
        <taxon>Vertebrata</taxon>
        <taxon>Euteleostomi</taxon>
        <taxon>Amphibia</taxon>
        <taxon>Batrachia</taxon>
        <taxon>Caudata</taxon>
        <taxon>Salamandroidea</taxon>
        <taxon>Salamandridae</taxon>
        <taxon>Pleurodelinae</taxon>
        <taxon>Pleurodeles</taxon>
    </lineage>
</organism>
<dbReference type="AlphaFoldDB" id="A0AAV7L3G4"/>
<reference evidence="2" key="1">
    <citation type="journal article" date="2022" name="bioRxiv">
        <title>Sequencing and chromosome-scale assembly of the giantPleurodeles waltlgenome.</title>
        <authorList>
            <person name="Brown T."/>
            <person name="Elewa A."/>
            <person name="Iarovenko S."/>
            <person name="Subramanian E."/>
            <person name="Araus A.J."/>
            <person name="Petzold A."/>
            <person name="Susuki M."/>
            <person name="Suzuki K.-i.T."/>
            <person name="Hayashi T."/>
            <person name="Toyoda A."/>
            <person name="Oliveira C."/>
            <person name="Osipova E."/>
            <person name="Leigh N.D."/>
            <person name="Simon A."/>
            <person name="Yun M.H."/>
        </authorList>
    </citation>
    <scope>NUCLEOTIDE SEQUENCE</scope>
    <source>
        <strain evidence="2">20211129_DDA</strain>
        <tissue evidence="2">Liver</tissue>
    </source>
</reference>
<evidence type="ECO:0000256" key="1">
    <source>
        <dbReference type="SAM" id="MobiDB-lite"/>
    </source>
</evidence>
<proteinExistence type="predicted"/>
<name>A0AAV7L3G4_PLEWA</name>
<dbReference type="Proteomes" id="UP001066276">
    <property type="component" value="Chromosome 12"/>
</dbReference>
<feature type="compositionally biased region" description="Basic and acidic residues" evidence="1">
    <location>
        <begin position="1"/>
        <end position="12"/>
    </location>
</feature>
<sequence>MLPWTRPRDRVPTRVGTPTPKAVEKPRESGCNWERAALEEHRESAMAGRENVMQVLCTGLQEQVAGSAYSE</sequence>
<comment type="caution">
    <text evidence="2">The sequence shown here is derived from an EMBL/GenBank/DDBJ whole genome shotgun (WGS) entry which is preliminary data.</text>
</comment>
<dbReference type="EMBL" id="JANPWB010000016">
    <property type="protein sequence ID" value="KAJ1083098.1"/>
    <property type="molecule type" value="Genomic_DNA"/>
</dbReference>
<evidence type="ECO:0000313" key="3">
    <source>
        <dbReference type="Proteomes" id="UP001066276"/>
    </source>
</evidence>
<protein>
    <submittedName>
        <fullName evidence="2">Uncharacterized protein</fullName>
    </submittedName>
</protein>
<evidence type="ECO:0000313" key="2">
    <source>
        <dbReference type="EMBL" id="KAJ1083098.1"/>
    </source>
</evidence>
<feature type="region of interest" description="Disordered" evidence="1">
    <location>
        <begin position="1"/>
        <end position="30"/>
    </location>
</feature>
<gene>
    <name evidence="2" type="ORF">NDU88_003258</name>
</gene>